<feature type="domain" description="SAM" evidence="6">
    <location>
        <begin position="1625"/>
        <end position="1687"/>
    </location>
</feature>
<feature type="domain" description="EF-hand" evidence="7">
    <location>
        <begin position="1179"/>
        <end position="1214"/>
    </location>
</feature>
<dbReference type="InterPro" id="IPR014002">
    <property type="entry name" value="Agenet_dom_plant"/>
</dbReference>
<organism evidence="8 9">
    <name type="scientific">Hondaea fermentalgiana</name>
    <dbReference type="NCBI Taxonomy" id="2315210"/>
    <lineage>
        <taxon>Eukaryota</taxon>
        <taxon>Sar</taxon>
        <taxon>Stramenopiles</taxon>
        <taxon>Bigyra</taxon>
        <taxon>Labyrinthulomycetes</taxon>
        <taxon>Thraustochytrida</taxon>
        <taxon>Thraustochytriidae</taxon>
        <taxon>Hondaea</taxon>
    </lineage>
</organism>
<dbReference type="Gene3D" id="2.30.30.140">
    <property type="match status" value="13"/>
</dbReference>
<feature type="region of interest" description="Disordered" evidence="5">
    <location>
        <begin position="1343"/>
        <end position="1367"/>
    </location>
</feature>
<dbReference type="OrthoDB" id="26525at2759"/>
<dbReference type="PROSITE" id="PS00018">
    <property type="entry name" value="EF_HAND_1"/>
    <property type="match status" value="2"/>
</dbReference>
<feature type="region of interest" description="Disordered" evidence="5">
    <location>
        <begin position="534"/>
        <end position="555"/>
    </location>
</feature>
<dbReference type="InterPro" id="IPR018247">
    <property type="entry name" value="EF_Hand_1_Ca_BS"/>
</dbReference>
<reference evidence="8 9" key="1">
    <citation type="submission" date="2017-12" db="EMBL/GenBank/DDBJ databases">
        <title>Sequencing, de novo assembly and annotation of complete genome of a new Thraustochytrid species, strain FCC1311.</title>
        <authorList>
            <person name="Sedici K."/>
            <person name="Godart F."/>
            <person name="Aiese Cigliano R."/>
            <person name="Sanseverino W."/>
            <person name="Barakat M."/>
            <person name="Ortet P."/>
            <person name="Marechal E."/>
            <person name="Cagnac O."/>
            <person name="Amato A."/>
        </authorList>
    </citation>
    <scope>NUCLEOTIDE SEQUENCE [LARGE SCALE GENOMIC DNA]</scope>
</reference>
<feature type="compositionally biased region" description="Polar residues" evidence="5">
    <location>
        <begin position="353"/>
        <end position="362"/>
    </location>
</feature>
<feature type="domain" description="EF-hand" evidence="7">
    <location>
        <begin position="1217"/>
        <end position="1252"/>
    </location>
</feature>
<evidence type="ECO:0000259" key="6">
    <source>
        <dbReference type="PROSITE" id="PS50105"/>
    </source>
</evidence>
<dbReference type="Gene3D" id="1.10.238.10">
    <property type="entry name" value="EF-hand"/>
    <property type="match status" value="1"/>
</dbReference>
<dbReference type="CDD" id="cd04508">
    <property type="entry name" value="Tudor_SF"/>
    <property type="match status" value="8"/>
</dbReference>
<dbReference type="InterPro" id="IPR002999">
    <property type="entry name" value="Tudor"/>
</dbReference>
<comment type="caution">
    <text evidence="8">The sequence shown here is derived from an EMBL/GenBank/DDBJ whole genome shotgun (WGS) entry which is preliminary data.</text>
</comment>
<dbReference type="InterPro" id="IPR001660">
    <property type="entry name" value="SAM"/>
</dbReference>
<feature type="compositionally biased region" description="Polar residues" evidence="5">
    <location>
        <begin position="950"/>
        <end position="990"/>
    </location>
</feature>
<evidence type="ECO:0000313" key="8">
    <source>
        <dbReference type="EMBL" id="GBG33484.1"/>
    </source>
</evidence>
<keyword evidence="9" id="KW-1185">Reference proteome</keyword>
<dbReference type="SUPFAM" id="SSF47769">
    <property type="entry name" value="SAM/Pointed domain"/>
    <property type="match status" value="2"/>
</dbReference>
<dbReference type="SUPFAM" id="SSF63748">
    <property type="entry name" value="Tudor/PWWP/MBT"/>
    <property type="match status" value="2"/>
</dbReference>
<feature type="compositionally biased region" description="Low complexity" evidence="5">
    <location>
        <begin position="1352"/>
        <end position="1364"/>
    </location>
</feature>
<evidence type="ECO:0000256" key="1">
    <source>
        <dbReference type="ARBA" id="ARBA00004123"/>
    </source>
</evidence>
<keyword evidence="4" id="KW-0539">Nucleus</keyword>
<sequence length="1825" mass="200873">MGDGKADSEFARMAKEFRAAAGPDEQEDGGGQDSNGAEHEFVLGARVEAKVDGWSTFYKGVIVRVNKDGTFAVDFDDGESIDVVQAGQMRVLACENKVKPGQRVRVSLAVWNGQAFEGIVKAVKGPGACEIHFDDGEKVEYVPIDFVQPLQETSKGGNGPLPSSKFARGDKVSAQLDGWDQEYEGIVDGCSGSGVYKVLFDDGEIVDTVAEAQLKEVKTFQTFSPEDRIEAKLAGWDKFYGGKVVAAVGRSGYECHFDDGEHVPLVPSDLLRKARPKLFPSGTRVLAKIPAWKEAYPGTIQSANLNGTYQILFDDGECQDSVLHEDVKKLAQDSTTQQEKQERQEKQGRQTENQPVSASKPTSAKFAVNQCIEAKIPEWSQFYTGTILGANSDGTYCVSFEDGEMVPALEAKYMRTVEASTKWQKGSRVEVQIPEWDQHYPGTIEKANEDGTYHVVFDDGDVVKNAKSTQMRAPAQQAEKPTKKPESAWKVGARVEVQIPEWDQHYPGTIKTAHDDGTFHVFFDDGDVVEHAKPEQMKAPAQQAEKSTSKPESAWKVGARVEVQIPEWDQHYPGTIKTAHDDGTFHVFFDDGDVVEHAKPEQMKAPAQQAEKPAKKPESAWKVGARVEVQIPEWDQHYPGTVKNVNADGTYHVVFDDGDVVEHAKPEQMRALAQQAVKSAKKPETAWKVGARVEVQIPEWDQHYPGTIKTAHGDGTFHVVFDDGDVVEHAKPEQMRALAQQAVKSAKKPETAWKVGARVEVQIPEWDQHYPGTIKTAHGDGTFHVVFDDGDVVKNAKPEQMKTPSVDVNSTSEREVPEVHLGDRVQAKLDTWKRAYKGVVTAIGSANTMTINFDDGEVARDVEKGKISEVLSTALNAYKKGDRVIGHLPGWAQPYHGEVQKIAGRGSCTVKFEDGEIIEFFPCELMHPDLAAQPTAKAEAASPEVEMATASANAEKQTKASNLTPATGADMSSSTEKEIASTSNPTNNFESPDIPISCGDESMAPSQSGEAEHNACTKEVVSRGHAIEITPGVASLNKEKVKAKSEINVVEELKTDESAAYELEPSENKVQVFLCMLRGTVSRKMRQKDGSIDPERVLRIFRKHSQRRDDAIDLAGFRRGIEALRINSASDRLLRSVLLRVDNEFLKQKTVSFDALRNYFLFQTPTPDSLEGRIRALIGRGADLARAFRKFDLDGSGKVSATELCRVFSEACGGDELSLEAAHSIIAQFDADGDRELDESEFMRFAMPDFGIVVNTPLGEFFAPIDPCATIASLRTDLPKRAGLVLGPEIREHFGGRSVQLARDGGTQVLEPPHVKSAMLCAEVLQHEETIWLLPHARGRQSLTQKRHSNVSRRSMSSSASAKSLDARDREVSIARQRLEQMFAFLEIPTDGKIKQDALVKAVRGKPQIRKLLSGSALLAPLREHPAKVFASMGKEAVSCSALMRFLIPQRKVNAAESSERDSISATTIAATAALKKRATVGVAGSKNKKKENQWANLKKQAAVAREFVARYKDTGAQELAAHFEETLGAETVAALSQDARARLWEPREAPIDMRIDPNIRVNEAGERLYGQSPTETQQWVNALSSDKWLGLQSDKKSSRSKRGGLAMCEAYSRAADLPTDPSTWNAHDVRQWVQRKLELPSLASAFETLTGKHLLAILEEEELPEGITGNLHRRKILAHLDQLREIYHILRSRRNPRALSQDLPEWCVADVLEWLSQSLGAPREVQRAFRARSIDGCLLASLSAQELVTEVGLDKDWAAKVHGAVEALGPFGLYDRAKSSHANNSSGGGNRASLEGPDELQSMHCAKIESSPSFKKRHATVWKT</sequence>
<dbReference type="SMART" id="SM00743">
    <property type="entry name" value="Agenet"/>
    <property type="match status" value="6"/>
</dbReference>
<feature type="region of interest" description="Disordered" evidence="5">
    <location>
        <begin position="934"/>
        <end position="1015"/>
    </location>
</feature>
<evidence type="ECO:0000256" key="3">
    <source>
        <dbReference type="ARBA" id="ARBA00022837"/>
    </source>
</evidence>
<dbReference type="GO" id="GO:0006357">
    <property type="term" value="P:regulation of transcription by RNA polymerase II"/>
    <property type="evidence" value="ECO:0007669"/>
    <property type="project" value="TreeGrafter"/>
</dbReference>
<dbReference type="PANTHER" id="PTHR15856:SF51">
    <property type="entry name" value="MBD-R2"/>
    <property type="match status" value="1"/>
</dbReference>
<dbReference type="PANTHER" id="PTHR15856">
    <property type="entry name" value="PHD FINGER PROTEIN 20-RELATED"/>
    <property type="match status" value="1"/>
</dbReference>
<dbReference type="SMART" id="SM00054">
    <property type="entry name" value="EFh"/>
    <property type="match status" value="3"/>
</dbReference>
<dbReference type="GO" id="GO:0005509">
    <property type="term" value="F:calcium ion binding"/>
    <property type="evidence" value="ECO:0007669"/>
    <property type="project" value="InterPro"/>
</dbReference>
<dbReference type="InParanoid" id="A0A2R5GZL3"/>
<gene>
    <name evidence="8" type="ORF">FCC1311_097072</name>
</gene>
<dbReference type="PROSITE" id="PS50222">
    <property type="entry name" value="EF_HAND_2"/>
    <property type="match status" value="2"/>
</dbReference>
<dbReference type="PROSITE" id="PS50105">
    <property type="entry name" value="SAM_DOMAIN"/>
    <property type="match status" value="2"/>
</dbReference>
<dbReference type="Pfam" id="PF13499">
    <property type="entry name" value="EF-hand_7"/>
    <property type="match status" value="1"/>
</dbReference>
<name>A0A2R5GZL3_9STRA</name>
<dbReference type="GO" id="GO:0005634">
    <property type="term" value="C:nucleus"/>
    <property type="evidence" value="ECO:0007669"/>
    <property type="project" value="UniProtKB-SubCell"/>
</dbReference>
<protein>
    <submittedName>
        <fullName evidence="8">Calmodulin</fullName>
    </submittedName>
</protein>
<evidence type="ECO:0000256" key="5">
    <source>
        <dbReference type="SAM" id="MobiDB-lite"/>
    </source>
</evidence>
<dbReference type="SUPFAM" id="SSF47473">
    <property type="entry name" value="EF-hand"/>
    <property type="match status" value="1"/>
</dbReference>
<proteinExistence type="predicted"/>
<evidence type="ECO:0000256" key="2">
    <source>
        <dbReference type="ARBA" id="ARBA00022737"/>
    </source>
</evidence>
<dbReference type="EMBL" id="BEYU01000158">
    <property type="protein sequence ID" value="GBG33484.1"/>
    <property type="molecule type" value="Genomic_DNA"/>
</dbReference>
<dbReference type="CDD" id="cd00051">
    <property type="entry name" value="EFh"/>
    <property type="match status" value="1"/>
</dbReference>
<feature type="region of interest" description="Disordered" evidence="5">
    <location>
        <begin position="13"/>
        <end position="37"/>
    </location>
</feature>
<comment type="subcellular location">
    <subcellularLocation>
        <location evidence="1">Nucleus</location>
    </subcellularLocation>
</comment>
<feature type="region of interest" description="Disordered" evidence="5">
    <location>
        <begin position="331"/>
        <end position="362"/>
    </location>
</feature>
<dbReference type="InterPro" id="IPR043449">
    <property type="entry name" value="PHF20-like"/>
</dbReference>
<feature type="domain" description="SAM" evidence="6">
    <location>
        <begin position="1707"/>
        <end position="1754"/>
    </location>
</feature>
<evidence type="ECO:0000256" key="4">
    <source>
        <dbReference type="ARBA" id="ARBA00023242"/>
    </source>
</evidence>
<keyword evidence="2" id="KW-0677">Repeat</keyword>
<accession>A0A2R5GZL3</accession>
<dbReference type="InterPro" id="IPR002048">
    <property type="entry name" value="EF_hand_dom"/>
</dbReference>
<dbReference type="GO" id="GO:0044545">
    <property type="term" value="C:NSL complex"/>
    <property type="evidence" value="ECO:0007669"/>
    <property type="project" value="TreeGrafter"/>
</dbReference>
<dbReference type="InterPro" id="IPR013761">
    <property type="entry name" value="SAM/pointed_sf"/>
</dbReference>
<dbReference type="SMART" id="SM00333">
    <property type="entry name" value="TUDOR"/>
    <property type="match status" value="13"/>
</dbReference>
<dbReference type="Gene3D" id="1.10.150.50">
    <property type="entry name" value="Transcription Factor, Ets-1"/>
    <property type="match status" value="2"/>
</dbReference>
<feature type="compositionally biased region" description="Basic and acidic residues" evidence="5">
    <location>
        <begin position="339"/>
        <end position="349"/>
    </location>
</feature>
<dbReference type="InterPro" id="IPR011992">
    <property type="entry name" value="EF-hand-dom_pair"/>
</dbReference>
<keyword evidence="3" id="KW-0106">Calcium</keyword>
<dbReference type="Proteomes" id="UP000241890">
    <property type="component" value="Unassembled WGS sequence"/>
</dbReference>
<evidence type="ECO:0000313" key="9">
    <source>
        <dbReference type="Proteomes" id="UP000241890"/>
    </source>
</evidence>
<evidence type="ECO:0000259" key="7">
    <source>
        <dbReference type="PROSITE" id="PS50222"/>
    </source>
</evidence>